<evidence type="ECO:0000313" key="2">
    <source>
        <dbReference type="Proteomes" id="UP000230069"/>
    </source>
</evidence>
<reference evidence="1 2" key="1">
    <citation type="submission" date="2017-09" db="EMBL/GenBank/DDBJ databases">
        <title>WGS assembly of Aquilegia coerulea Goldsmith.</title>
        <authorList>
            <person name="Hodges S."/>
            <person name="Kramer E."/>
            <person name="Nordborg M."/>
            <person name="Tomkins J."/>
            <person name="Borevitz J."/>
            <person name="Derieg N."/>
            <person name="Yan J."/>
            <person name="Mihaltcheva S."/>
            <person name="Hayes R.D."/>
            <person name="Rokhsar D."/>
        </authorList>
    </citation>
    <scope>NUCLEOTIDE SEQUENCE [LARGE SCALE GENOMIC DNA]</scope>
    <source>
        <strain evidence="2">cv. Goldsmith</strain>
    </source>
</reference>
<dbReference type="EMBL" id="KZ305019">
    <property type="protein sequence ID" value="PIA62119.1"/>
    <property type="molecule type" value="Genomic_DNA"/>
</dbReference>
<organism evidence="1 2">
    <name type="scientific">Aquilegia coerulea</name>
    <name type="common">Rocky mountain columbine</name>
    <dbReference type="NCBI Taxonomy" id="218851"/>
    <lineage>
        <taxon>Eukaryota</taxon>
        <taxon>Viridiplantae</taxon>
        <taxon>Streptophyta</taxon>
        <taxon>Embryophyta</taxon>
        <taxon>Tracheophyta</taxon>
        <taxon>Spermatophyta</taxon>
        <taxon>Magnoliopsida</taxon>
        <taxon>Ranunculales</taxon>
        <taxon>Ranunculaceae</taxon>
        <taxon>Thalictroideae</taxon>
        <taxon>Aquilegia</taxon>
    </lineage>
</organism>
<evidence type="ECO:0000313" key="1">
    <source>
        <dbReference type="EMBL" id="PIA62119.1"/>
    </source>
</evidence>
<gene>
    <name evidence="1" type="ORF">AQUCO_00200249v1</name>
</gene>
<accession>A0A2G5F2C8</accession>
<proteinExistence type="predicted"/>
<dbReference type="InParanoid" id="A0A2G5F2C8"/>
<protein>
    <submittedName>
        <fullName evidence="1">Uncharacterized protein</fullName>
    </submittedName>
</protein>
<name>A0A2G5F2C8_AQUCA</name>
<dbReference type="AlphaFoldDB" id="A0A2G5F2C8"/>
<sequence length="78" mass="9560">MVHTPGKRKKTRFNLAYRRYWGKKESYISKLLNYINTKKIEYMVRQKIYWIEPMSERWEQLIIGMMEKTPVAKGLTFI</sequence>
<dbReference type="Proteomes" id="UP000230069">
    <property type="component" value="Unassembled WGS sequence"/>
</dbReference>
<keyword evidence="2" id="KW-1185">Reference proteome</keyword>